<proteinExistence type="predicted"/>
<comment type="caution">
    <text evidence="1">The sequence shown here is derived from an EMBL/GenBank/DDBJ whole genome shotgun (WGS) entry which is preliminary data.</text>
</comment>
<reference evidence="1 2" key="1">
    <citation type="journal article" date="2023" name="G3 (Bethesda)">
        <title>A haplotype-resolved chromosome-scale genome for Quercus rubra L. provides insights into the genetics of adaptive traits for red oak species.</title>
        <authorList>
            <person name="Kapoor B."/>
            <person name="Jenkins J."/>
            <person name="Schmutz J."/>
            <person name="Zhebentyayeva T."/>
            <person name="Kuelheim C."/>
            <person name="Coggeshall M."/>
            <person name="Heim C."/>
            <person name="Lasky J.R."/>
            <person name="Leites L."/>
            <person name="Islam-Faridi N."/>
            <person name="Romero-Severson J."/>
            <person name="DeLeo V.L."/>
            <person name="Lucas S.M."/>
            <person name="Lazic D."/>
            <person name="Gailing O."/>
            <person name="Carlson J."/>
            <person name="Staton M."/>
        </authorList>
    </citation>
    <scope>NUCLEOTIDE SEQUENCE [LARGE SCALE GENOMIC DNA]</scope>
    <source>
        <strain evidence="1">Pseudo-F2</strain>
    </source>
</reference>
<accession>A0AAN7JEA2</accession>
<dbReference type="PANTHER" id="PTHR33116">
    <property type="entry name" value="REVERSE TRANSCRIPTASE ZINC-BINDING DOMAIN-CONTAINING PROTEIN-RELATED-RELATED"/>
    <property type="match status" value="1"/>
</dbReference>
<dbReference type="EMBL" id="JAXUIC010000001">
    <property type="protein sequence ID" value="KAK4607480.1"/>
    <property type="molecule type" value="Genomic_DNA"/>
</dbReference>
<keyword evidence="2" id="KW-1185">Reference proteome</keyword>
<dbReference type="PANTHER" id="PTHR33116:SF86">
    <property type="entry name" value="REVERSE TRANSCRIPTASE DOMAIN-CONTAINING PROTEIN"/>
    <property type="match status" value="1"/>
</dbReference>
<evidence type="ECO:0000313" key="1">
    <source>
        <dbReference type="EMBL" id="KAK4607480.1"/>
    </source>
</evidence>
<name>A0AAN7JEA2_QUERU</name>
<gene>
    <name evidence="1" type="ORF">RGQ29_001357</name>
</gene>
<feature type="non-terminal residue" evidence="1">
    <location>
        <position position="1"/>
    </location>
</feature>
<evidence type="ECO:0000313" key="2">
    <source>
        <dbReference type="Proteomes" id="UP001324115"/>
    </source>
</evidence>
<organism evidence="1 2">
    <name type="scientific">Quercus rubra</name>
    <name type="common">Northern red oak</name>
    <name type="synonym">Quercus borealis</name>
    <dbReference type="NCBI Taxonomy" id="3512"/>
    <lineage>
        <taxon>Eukaryota</taxon>
        <taxon>Viridiplantae</taxon>
        <taxon>Streptophyta</taxon>
        <taxon>Embryophyta</taxon>
        <taxon>Tracheophyta</taxon>
        <taxon>Spermatophyta</taxon>
        <taxon>Magnoliopsida</taxon>
        <taxon>eudicotyledons</taxon>
        <taxon>Gunneridae</taxon>
        <taxon>Pentapetalae</taxon>
        <taxon>rosids</taxon>
        <taxon>fabids</taxon>
        <taxon>Fagales</taxon>
        <taxon>Fagaceae</taxon>
        <taxon>Quercus</taxon>
    </lineage>
</organism>
<protein>
    <submittedName>
        <fullName evidence="1">Uncharacterized protein</fullName>
    </submittedName>
</protein>
<dbReference type="AlphaFoldDB" id="A0AAN7JEA2"/>
<sequence>EINRDKTALFFSKSVTEANRQIIKGILGVHEIRHYEKYLGLPSLIGKGKRASFNYIKERVWRKLQGWEGKLLSQAGREVLIKVVIQAIPTYAMGCFKLPMGLCNEIEVIIRKFLWGQRGEKRKVHWLKWSEMTKSKNEGGMGFCDLALHNDSLLAK</sequence>
<dbReference type="Proteomes" id="UP001324115">
    <property type="component" value="Unassembled WGS sequence"/>
</dbReference>